<organism evidence="1 2">
    <name type="scientific">Lactonifactor longoviformis DSM 17459</name>
    <dbReference type="NCBI Taxonomy" id="1122155"/>
    <lineage>
        <taxon>Bacteria</taxon>
        <taxon>Bacillati</taxon>
        <taxon>Bacillota</taxon>
        <taxon>Clostridia</taxon>
        <taxon>Eubacteriales</taxon>
        <taxon>Clostridiaceae</taxon>
        <taxon>Lactonifactor</taxon>
    </lineage>
</organism>
<evidence type="ECO:0000313" key="2">
    <source>
        <dbReference type="Proteomes" id="UP000184245"/>
    </source>
</evidence>
<keyword evidence="2" id="KW-1185">Reference proteome</keyword>
<reference evidence="1 2" key="1">
    <citation type="submission" date="2016-11" db="EMBL/GenBank/DDBJ databases">
        <authorList>
            <person name="Jaros S."/>
            <person name="Januszkiewicz K."/>
            <person name="Wedrychowicz H."/>
        </authorList>
    </citation>
    <scope>NUCLEOTIDE SEQUENCE [LARGE SCALE GENOMIC DNA]</scope>
    <source>
        <strain evidence="1 2">DSM 17459</strain>
    </source>
</reference>
<dbReference type="EMBL" id="FQVI01000074">
    <property type="protein sequence ID" value="SHF65432.1"/>
    <property type="molecule type" value="Genomic_DNA"/>
</dbReference>
<feature type="non-terminal residue" evidence="1">
    <location>
        <position position="1"/>
    </location>
</feature>
<name>A0A1M5DFH3_9CLOT</name>
<dbReference type="OrthoDB" id="2085263at2"/>
<dbReference type="Proteomes" id="UP000184245">
    <property type="component" value="Unassembled WGS sequence"/>
</dbReference>
<evidence type="ECO:0000313" key="1">
    <source>
        <dbReference type="EMBL" id="SHF65432.1"/>
    </source>
</evidence>
<protein>
    <submittedName>
        <fullName evidence="1">Uncharacterized protein</fullName>
    </submittedName>
</protein>
<dbReference type="STRING" id="1122155.SAMN02745158_04512"/>
<sequence>FIGIRHVSNDESYQKGDCCRNSYDWDYVVDCSTYDTESPVELPGTCAYDTRIDLGWDEPEEIQEKLEKALRESSVYFGEAIVIGGDRMEYGNDENELIIADAMVIEVLTKNVALAA</sequence>
<dbReference type="RefSeq" id="WP_072854977.1">
    <property type="nucleotide sequence ID" value="NZ_FQVI01000074.1"/>
</dbReference>
<dbReference type="AlphaFoldDB" id="A0A1M5DFH3"/>
<accession>A0A1M5DFH3</accession>
<gene>
    <name evidence="1" type="ORF">SAMN02745158_04512</name>
</gene>
<proteinExistence type="predicted"/>